<evidence type="ECO:0000256" key="9">
    <source>
        <dbReference type="ARBA" id="ARBA00023501"/>
    </source>
</evidence>
<keyword evidence="4 10" id="KW-0004">4Fe-4S</keyword>
<dbReference type="NCBIfam" id="NF009520">
    <property type="entry name" value="PRK12881.1"/>
    <property type="match status" value="1"/>
</dbReference>
<dbReference type="Gene3D" id="3.30.499.10">
    <property type="entry name" value="Aconitase, domain 3"/>
    <property type="match status" value="2"/>
</dbReference>
<comment type="pathway">
    <text evidence="2">Carbohydrate metabolism; tricarboxylic acid cycle; isocitrate from oxaloacetate: step 2/2.</text>
</comment>
<reference evidence="13 14" key="1">
    <citation type="submission" date="2019-03" db="EMBL/GenBank/DDBJ databases">
        <title>Genomic analyses of the natural microbiome of Caenorhabditis elegans.</title>
        <authorList>
            <person name="Samuel B."/>
        </authorList>
    </citation>
    <scope>NUCLEOTIDE SEQUENCE [LARGE SCALE GENOMIC DNA]</scope>
    <source>
        <strain evidence="13 14">BIGb0525</strain>
    </source>
</reference>
<dbReference type="InterPro" id="IPR036008">
    <property type="entry name" value="Aconitase_4Fe-4S_dom"/>
</dbReference>
<dbReference type="AlphaFoldDB" id="A0A4R7VJZ1"/>
<evidence type="ECO:0000259" key="12">
    <source>
        <dbReference type="Pfam" id="PF00694"/>
    </source>
</evidence>
<dbReference type="EMBL" id="SOCQ01000004">
    <property type="protein sequence ID" value="TDV49488.1"/>
    <property type="molecule type" value="Genomic_DNA"/>
</dbReference>
<dbReference type="PROSITE" id="PS01244">
    <property type="entry name" value="ACONITASE_2"/>
    <property type="match status" value="1"/>
</dbReference>
<dbReference type="InterPro" id="IPR006249">
    <property type="entry name" value="Aconitase/IRP2"/>
</dbReference>
<evidence type="ECO:0000313" key="14">
    <source>
        <dbReference type="Proteomes" id="UP000295804"/>
    </source>
</evidence>
<evidence type="ECO:0000256" key="10">
    <source>
        <dbReference type="RuleBase" id="RU361275"/>
    </source>
</evidence>
<dbReference type="Pfam" id="PF00330">
    <property type="entry name" value="Aconitase"/>
    <property type="match status" value="1"/>
</dbReference>
<keyword evidence="5" id="KW-0479">Metal-binding</keyword>
<dbReference type="GO" id="GO:0006099">
    <property type="term" value="P:tricarboxylic acid cycle"/>
    <property type="evidence" value="ECO:0007669"/>
    <property type="project" value="UniProtKB-UniPathway"/>
</dbReference>
<evidence type="ECO:0000259" key="11">
    <source>
        <dbReference type="Pfam" id="PF00330"/>
    </source>
</evidence>
<evidence type="ECO:0000256" key="6">
    <source>
        <dbReference type="ARBA" id="ARBA00023004"/>
    </source>
</evidence>
<dbReference type="PANTHER" id="PTHR11670">
    <property type="entry name" value="ACONITASE/IRON-RESPONSIVE ELEMENT FAMILY MEMBER"/>
    <property type="match status" value="1"/>
</dbReference>
<evidence type="ECO:0000313" key="13">
    <source>
        <dbReference type="EMBL" id="TDV49488.1"/>
    </source>
</evidence>
<evidence type="ECO:0000256" key="2">
    <source>
        <dbReference type="ARBA" id="ARBA00004717"/>
    </source>
</evidence>
<evidence type="ECO:0000256" key="5">
    <source>
        <dbReference type="ARBA" id="ARBA00022723"/>
    </source>
</evidence>
<sequence length="894" mass="97572">MISTIDARHQSHLQVGDTRYAYVDLHKILTPDELIGLPYSIRILLENVARCSPASLDNFIACIRQGAPACEVPFYPNRLMFHDTTCLPALADFAGMRDMVAEMGGAPETMNPMIPAVLVIDHSVIVERYAEADAVEKNLDIDYRRNSERYEFIKWAQKSLTNFKVVPPGTGIIHQVNMESLATVVWESQTADGQPLLHPDDIVATDSHTPMINAIGVLGWGVGGLEGQAAMLGEPVPISFPEVVGIRLSNELRPGVTATDLALRITQILRAKGVVGKFVEFCGPGLSKLSWAARGTLSNMAPEYGATVVFFPFDDSTMEYMHLTGRSEDTIACIETYLEAQGLWRHDALPEPHFDDLIELDLAAIEPSVAGPHQPHQWRKLADAAPSFRQEILGEREGVIARSSDAEAEYFEPSFGQALTHGAISLAAITSCTNTANPSQMIQAGLLARNAQRRGLRSKPWVKTSLSPGSRVVADYLEKADLLSDFSALGFDLAGFGCMTCIGNSGSLEEHMERFSDQGLKTVVVLSGNRNFEGRVNPRVQVGYLASPALVVAYALAGTINMDIQTEPLGQDAAGNDVYLHELMPSEEQIQALVSQTVRPDLFRQRNAMLWDGTHHWQALSASGSVQFPWAPNSTYLRRPIYLQNVKAEASPELSIYSARTLMVLGDNVTTDHISPASAIPLESQAGQWLIERGENPNDLNQYSTRRSNHEVMMRGAFVNRAVKNRLLEQQPGEGGFATAFDGSIQRVYDAALSYVAKDVPLVIFAGFNYGAGSSRDWAAKAQATLGVKAVVAQSFERIHRSNLIGMGILPITFAAGVDATNLQLKGDETLDFNGLETMQVGANAVRLMINRADGQQTSVPLVLQLDSQQEILYLKEGGILPYVVRKVVANASV</sequence>
<dbReference type="Pfam" id="PF00694">
    <property type="entry name" value="Aconitase_C"/>
    <property type="match status" value="1"/>
</dbReference>
<dbReference type="GO" id="GO:0051539">
    <property type="term" value="F:4 iron, 4 sulfur cluster binding"/>
    <property type="evidence" value="ECO:0007669"/>
    <property type="project" value="UniProtKB-KW"/>
</dbReference>
<evidence type="ECO:0000256" key="1">
    <source>
        <dbReference type="ARBA" id="ARBA00001966"/>
    </source>
</evidence>
<gene>
    <name evidence="13" type="ORF">EDF87_104134</name>
</gene>
<dbReference type="UniPathway" id="UPA00223">
    <property type="reaction ID" value="UER00718"/>
</dbReference>
<organism evidence="13 14">
    <name type="scientific">Pseudomonas helmanticensis</name>
    <dbReference type="NCBI Taxonomy" id="1471381"/>
    <lineage>
        <taxon>Bacteria</taxon>
        <taxon>Pseudomonadati</taxon>
        <taxon>Pseudomonadota</taxon>
        <taxon>Gammaproteobacteria</taxon>
        <taxon>Pseudomonadales</taxon>
        <taxon>Pseudomonadaceae</taxon>
        <taxon>Pseudomonas</taxon>
    </lineage>
</organism>
<dbReference type="NCBIfam" id="TIGR01341">
    <property type="entry name" value="aconitase_1"/>
    <property type="match status" value="1"/>
</dbReference>
<comment type="similarity">
    <text evidence="3 10">Belongs to the aconitase/IPM isomerase family.</text>
</comment>
<evidence type="ECO:0000256" key="8">
    <source>
        <dbReference type="ARBA" id="ARBA00023239"/>
    </source>
</evidence>
<dbReference type="SUPFAM" id="SSF52016">
    <property type="entry name" value="LeuD/IlvD-like"/>
    <property type="match status" value="1"/>
</dbReference>
<dbReference type="InterPro" id="IPR000573">
    <property type="entry name" value="AconitaseA/IPMdHydase_ssu_swvl"/>
</dbReference>
<comment type="caution">
    <text evidence="13">The sequence shown here is derived from an EMBL/GenBank/DDBJ whole genome shotgun (WGS) entry which is preliminary data.</text>
</comment>
<comment type="cofactor">
    <cofactor evidence="1">
        <name>[4Fe-4S] cluster</name>
        <dbReference type="ChEBI" id="CHEBI:49883"/>
    </cofactor>
</comment>
<evidence type="ECO:0000256" key="7">
    <source>
        <dbReference type="ARBA" id="ARBA00023014"/>
    </source>
</evidence>
<dbReference type="GO" id="GO:0046872">
    <property type="term" value="F:metal ion binding"/>
    <property type="evidence" value="ECO:0007669"/>
    <property type="project" value="UniProtKB-KW"/>
</dbReference>
<dbReference type="Gene3D" id="3.20.19.10">
    <property type="entry name" value="Aconitase, domain 4"/>
    <property type="match status" value="1"/>
</dbReference>
<dbReference type="GO" id="GO:0003994">
    <property type="term" value="F:aconitate hydratase activity"/>
    <property type="evidence" value="ECO:0007669"/>
    <property type="project" value="UniProtKB-EC"/>
</dbReference>
<dbReference type="Proteomes" id="UP000295804">
    <property type="component" value="Unassembled WGS sequence"/>
</dbReference>
<dbReference type="NCBIfam" id="NF006757">
    <property type="entry name" value="PRK09277.1"/>
    <property type="match status" value="1"/>
</dbReference>
<feature type="domain" description="Aconitase A/isopropylmalate dehydratase small subunit swivel" evidence="12">
    <location>
        <begin position="690"/>
        <end position="816"/>
    </location>
</feature>
<accession>A0A4R7VJZ1</accession>
<keyword evidence="6 10" id="KW-0408">Iron</keyword>
<comment type="catalytic activity">
    <reaction evidence="9 10">
        <text>citrate = D-threo-isocitrate</text>
        <dbReference type="Rhea" id="RHEA:10336"/>
        <dbReference type="ChEBI" id="CHEBI:15562"/>
        <dbReference type="ChEBI" id="CHEBI:16947"/>
        <dbReference type="EC" id="4.2.1.3"/>
    </reaction>
</comment>
<feature type="domain" description="Aconitase/3-isopropylmalate dehydratase large subunit alpha/beta/alpha" evidence="11">
    <location>
        <begin position="71"/>
        <end position="558"/>
    </location>
</feature>
<dbReference type="InterPro" id="IPR015928">
    <property type="entry name" value="Aconitase/3IPM_dehydase_swvl"/>
</dbReference>
<dbReference type="InterPro" id="IPR015931">
    <property type="entry name" value="Acnase/IPM_dHydase_lsu_aba_1/3"/>
</dbReference>
<dbReference type="FunFam" id="3.20.19.10:FF:000001">
    <property type="entry name" value="Aconitate hydratase"/>
    <property type="match status" value="1"/>
</dbReference>
<comment type="function">
    <text evidence="10">Catalyzes the isomerization of citrate to isocitrate via cis-aconitate.</text>
</comment>
<dbReference type="InterPro" id="IPR001030">
    <property type="entry name" value="Acoase/IPM_deHydtase_lsu_aba"/>
</dbReference>
<keyword evidence="7 10" id="KW-0411">Iron-sulfur</keyword>
<dbReference type="InterPro" id="IPR018136">
    <property type="entry name" value="Aconitase_4Fe-4S_BS"/>
</dbReference>
<dbReference type="PRINTS" id="PR00415">
    <property type="entry name" value="ACONITASE"/>
</dbReference>
<dbReference type="EC" id="4.2.1.3" evidence="10"/>
<name>A0A4R7VJZ1_9PSED</name>
<dbReference type="RefSeq" id="WP_134175383.1">
    <property type="nucleotide sequence ID" value="NZ_SOCQ01000004.1"/>
</dbReference>
<proteinExistence type="inferred from homology"/>
<evidence type="ECO:0000256" key="3">
    <source>
        <dbReference type="ARBA" id="ARBA00007185"/>
    </source>
</evidence>
<protein>
    <recommendedName>
        <fullName evidence="10">Aconitate hydratase</fullName>
        <shortName evidence="10">Aconitase</shortName>
        <ecNumber evidence="10">4.2.1.3</ecNumber>
    </recommendedName>
</protein>
<dbReference type="SUPFAM" id="SSF53732">
    <property type="entry name" value="Aconitase iron-sulfur domain"/>
    <property type="match status" value="1"/>
</dbReference>
<keyword evidence="8 10" id="KW-0456">Lyase</keyword>
<evidence type="ECO:0000256" key="4">
    <source>
        <dbReference type="ARBA" id="ARBA00022485"/>
    </source>
</evidence>
<dbReference type="Gene3D" id="6.10.190.10">
    <property type="match status" value="1"/>
</dbReference>